<sequence length="53" mass="6040">MIKQKETEIDTGCSIFQSPGQSETKARSLLFLIQKYFCCNRTAETQNYSSLNS</sequence>
<organism evidence="1 2">
    <name type="scientific">Colobus angolensis palliatus</name>
    <name type="common">Peters' Angolan colobus</name>
    <dbReference type="NCBI Taxonomy" id="336983"/>
    <lineage>
        <taxon>Eukaryota</taxon>
        <taxon>Metazoa</taxon>
        <taxon>Chordata</taxon>
        <taxon>Craniata</taxon>
        <taxon>Vertebrata</taxon>
        <taxon>Euteleostomi</taxon>
        <taxon>Mammalia</taxon>
        <taxon>Eutheria</taxon>
        <taxon>Euarchontoglires</taxon>
        <taxon>Primates</taxon>
        <taxon>Haplorrhini</taxon>
        <taxon>Catarrhini</taxon>
        <taxon>Cercopithecidae</taxon>
        <taxon>Colobinae</taxon>
        <taxon>Colobus</taxon>
    </lineage>
</organism>
<reference evidence="1" key="2">
    <citation type="submission" date="2025-09" db="UniProtKB">
        <authorList>
            <consortium name="Ensembl"/>
        </authorList>
    </citation>
    <scope>IDENTIFICATION</scope>
</reference>
<protein>
    <submittedName>
        <fullName evidence="1">Uncharacterized protein</fullName>
    </submittedName>
</protein>
<evidence type="ECO:0000313" key="1">
    <source>
        <dbReference type="Ensembl" id="ENSCANP00000029324.1"/>
    </source>
</evidence>
<name>A0A2K5JKG3_COLAP</name>
<proteinExistence type="predicted"/>
<evidence type="ECO:0000313" key="2">
    <source>
        <dbReference type="Proteomes" id="UP000233080"/>
    </source>
</evidence>
<dbReference type="Ensembl" id="ENSCANT00000052471.1">
    <property type="protein sequence ID" value="ENSCANP00000029324.1"/>
    <property type="gene ID" value="ENSCANG00000038256.1"/>
</dbReference>
<keyword evidence="2" id="KW-1185">Reference proteome</keyword>
<reference evidence="1" key="1">
    <citation type="submission" date="2025-08" db="UniProtKB">
        <authorList>
            <consortium name="Ensembl"/>
        </authorList>
    </citation>
    <scope>IDENTIFICATION</scope>
</reference>
<dbReference type="OMA" id="KYFCCNR"/>
<dbReference type="Proteomes" id="UP000233080">
    <property type="component" value="Unassembled WGS sequence"/>
</dbReference>
<dbReference type="AlphaFoldDB" id="A0A2K5JKG3"/>
<accession>A0A2K5JKG3</accession>